<evidence type="ECO:0000313" key="1">
    <source>
        <dbReference type="EMBL" id="MFD2262253.1"/>
    </source>
</evidence>
<dbReference type="Proteomes" id="UP001597295">
    <property type="component" value="Unassembled WGS sequence"/>
</dbReference>
<organism evidence="1 2">
    <name type="scientific">Lacibacterium aquatile</name>
    <dbReference type="NCBI Taxonomy" id="1168082"/>
    <lineage>
        <taxon>Bacteria</taxon>
        <taxon>Pseudomonadati</taxon>
        <taxon>Pseudomonadota</taxon>
        <taxon>Alphaproteobacteria</taxon>
        <taxon>Rhodospirillales</taxon>
        <taxon>Rhodospirillaceae</taxon>
    </lineage>
</organism>
<name>A0ABW5DM88_9PROT</name>
<protein>
    <submittedName>
        <fullName evidence="1">Uncharacterized protein</fullName>
    </submittedName>
</protein>
<keyword evidence="2" id="KW-1185">Reference proteome</keyword>
<proteinExistence type="predicted"/>
<dbReference type="EMBL" id="JBHUIP010000003">
    <property type="protein sequence ID" value="MFD2262253.1"/>
    <property type="molecule type" value="Genomic_DNA"/>
</dbReference>
<reference evidence="2" key="1">
    <citation type="journal article" date="2019" name="Int. J. Syst. Evol. Microbiol.">
        <title>The Global Catalogue of Microorganisms (GCM) 10K type strain sequencing project: providing services to taxonomists for standard genome sequencing and annotation.</title>
        <authorList>
            <consortium name="The Broad Institute Genomics Platform"/>
            <consortium name="The Broad Institute Genome Sequencing Center for Infectious Disease"/>
            <person name="Wu L."/>
            <person name="Ma J."/>
        </authorList>
    </citation>
    <scope>NUCLEOTIDE SEQUENCE [LARGE SCALE GENOMIC DNA]</scope>
    <source>
        <strain evidence="2">CGMCC 1.19062</strain>
    </source>
</reference>
<accession>A0ABW5DM88</accession>
<comment type="caution">
    <text evidence="1">The sequence shown here is derived from an EMBL/GenBank/DDBJ whole genome shotgun (WGS) entry which is preliminary data.</text>
</comment>
<evidence type="ECO:0000313" key="2">
    <source>
        <dbReference type="Proteomes" id="UP001597295"/>
    </source>
</evidence>
<gene>
    <name evidence="1" type="ORF">ACFSM5_05090</name>
</gene>
<dbReference type="RefSeq" id="WP_379875173.1">
    <property type="nucleotide sequence ID" value="NZ_JBHUIP010000003.1"/>
</dbReference>
<sequence>MTDFPAGRRKLLLAEIGESDSNLLRVVVTDMQPSEEVSNSPVGPARRLLPDPSSSVELIWESYIAYAVRNESFFQAEEGELQYGSNLHVRESSAFLDYVAKTTTASPTFPGPFQHWALYTLNHCLDVVSCEQPRIRRIDGATS</sequence>